<proteinExistence type="predicted"/>
<dbReference type="InterPro" id="IPR025665">
    <property type="entry name" value="Beta-barrel_OMP_2"/>
</dbReference>
<comment type="caution">
    <text evidence="2">The sequence shown here is derived from an EMBL/GenBank/DDBJ whole genome shotgun (WGS) entry which is preliminary data.</text>
</comment>
<dbReference type="RefSeq" id="WP_124878849.1">
    <property type="nucleotide sequence ID" value="NZ_RQJO01000015.1"/>
</dbReference>
<dbReference type="Pfam" id="PF13568">
    <property type="entry name" value="OMP_b-brl_2"/>
    <property type="match status" value="1"/>
</dbReference>
<accession>A0A3P1BD06</accession>
<dbReference type="Proteomes" id="UP000271925">
    <property type="component" value="Unassembled WGS sequence"/>
</dbReference>
<organism evidence="2 3">
    <name type="scientific">Larkinella rosea</name>
    <dbReference type="NCBI Taxonomy" id="2025312"/>
    <lineage>
        <taxon>Bacteria</taxon>
        <taxon>Pseudomonadati</taxon>
        <taxon>Bacteroidota</taxon>
        <taxon>Cytophagia</taxon>
        <taxon>Cytophagales</taxon>
        <taxon>Spirosomataceae</taxon>
        <taxon>Larkinella</taxon>
    </lineage>
</organism>
<gene>
    <name evidence="2" type="ORF">EHT25_28470</name>
</gene>
<dbReference type="EMBL" id="RQJO01000015">
    <property type="protein sequence ID" value="RRA98924.1"/>
    <property type="molecule type" value="Genomic_DNA"/>
</dbReference>
<evidence type="ECO:0000313" key="2">
    <source>
        <dbReference type="EMBL" id="RRA98924.1"/>
    </source>
</evidence>
<dbReference type="AlphaFoldDB" id="A0A3P1BD06"/>
<reference evidence="2 3" key="1">
    <citation type="submission" date="2018-11" db="EMBL/GenBank/DDBJ databases">
        <authorList>
            <person name="Zhou Z."/>
            <person name="Wang G."/>
        </authorList>
    </citation>
    <scope>NUCLEOTIDE SEQUENCE [LARGE SCALE GENOMIC DNA]</scope>
    <source>
        <strain evidence="2 3">KCTC52004</strain>
    </source>
</reference>
<dbReference type="OrthoDB" id="944992at2"/>
<sequence>MKTFQPFLLVGLWLYAISSKAQIFRNTSWGITAGISNTNVGYINPFSRNSITGFKIGIYGMKAINTNYELAFALNVSRYGARTYLTTRVISPPHFDTTFYNMSEEYFTYLNFHPQLRYYPLKFGKIKPFIGFGLFAGYLIKSKGFSYTGDGQLISTTVQTRGFYRLNYGVNLDLGFKIHSGKRKRPVWVALSYEPGLADIIHSRSKNPGFTHKTRAYSLNVYYPVSR</sequence>
<keyword evidence="3" id="KW-1185">Reference proteome</keyword>
<feature type="domain" description="Outer membrane protein beta-barrel" evidence="1">
    <location>
        <begin position="25"/>
        <end position="201"/>
    </location>
</feature>
<evidence type="ECO:0000259" key="1">
    <source>
        <dbReference type="Pfam" id="PF13568"/>
    </source>
</evidence>
<protein>
    <submittedName>
        <fullName evidence="2">PorT family protein</fullName>
    </submittedName>
</protein>
<evidence type="ECO:0000313" key="3">
    <source>
        <dbReference type="Proteomes" id="UP000271925"/>
    </source>
</evidence>
<name>A0A3P1BD06_9BACT</name>